<dbReference type="STRING" id="10228.B3SCW1"/>
<name>B3SCW1_TRIAD</name>
<dbReference type="Gene3D" id="1.10.8.430">
    <property type="entry name" value="Helical domain of apoptotic protease-activating factors"/>
    <property type="match status" value="1"/>
</dbReference>
<dbReference type="GO" id="GO:0005829">
    <property type="term" value="C:cytosol"/>
    <property type="evidence" value="ECO:0007669"/>
    <property type="project" value="UniProtKB-ARBA"/>
</dbReference>
<dbReference type="GO" id="GO:0043531">
    <property type="term" value="F:ADP binding"/>
    <property type="evidence" value="ECO:0007669"/>
    <property type="project" value="InterPro"/>
</dbReference>
<dbReference type="InterPro" id="IPR036388">
    <property type="entry name" value="WH-like_DNA-bd_sf"/>
</dbReference>
<dbReference type="SUPFAM" id="SSF52540">
    <property type="entry name" value="P-loop containing nucleoside triphosphate hydrolases"/>
    <property type="match status" value="1"/>
</dbReference>
<evidence type="ECO:0000313" key="1">
    <source>
        <dbReference type="EMBL" id="EDV19413.1"/>
    </source>
</evidence>
<dbReference type="InParanoid" id="B3SCW1"/>
<dbReference type="PhylomeDB" id="B3SCW1"/>
<keyword evidence="2" id="KW-1185">Reference proteome</keyword>
<dbReference type="Gene3D" id="1.10.10.10">
    <property type="entry name" value="Winged helix-like DNA-binding domain superfamily/Winged helix DNA-binding domain"/>
    <property type="match status" value="1"/>
</dbReference>
<dbReference type="EMBL" id="DS985274">
    <property type="protein sequence ID" value="EDV19413.1"/>
    <property type="molecule type" value="Genomic_DNA"/>
</dbReference>
<dbReference type="Proteomes" id="UP000009022">
    <property type="component" value="Unassembled WGS sequence"/>
</dbReference>
<dbReference type="RefSeq" id="XP_002118102.1">
    <property type="nucleotide sequence ID" value="XM_002118066.1"/>
</dbReference>
<protein>
    <submittedName>
        <fullName evidence="1">Uncharacterized protein</fullName>
    </submittedName>
</protein>
<dbReference type="KEGG" id="tad:TRIADDRAFT_62115"/>
<dbReference type="InterPro" id="IPR042197">
    <property type="entry name" value="Apaf_helical"/>
</dbReference>
<reference evidence="1 2" key="1">
    <citation type="journal article" date="2008" name="Nature">
        <title>The Trichoplax genome and the nature of placozoans.</title>
        <authorList>
            <person name="Srivastava M."/>
            <person name="Begovic E."/>
            <person name="Chapman J."/>
            <person name="Putnam N.H."/>
            <person name="Hellsten U."/>
            <person name="Kawashima T."/>
            <person name="Kuo A."/>
            <person name="Mitros T."/>
            <person name="Salamov A."/>
            <person name="Carpenter M.L."/>
            <person name="Signorovitch A.Y."/>
            <person name="Moreno M.A."/>
            <person name="Kamm K."/>
            <person name="Grimwood J."/>
            <person name="Schmutz J."/>
            <person name="Shapiro H."/>
            <person name="Grigoriev I.V."/>
            <person name="Buss L.W."/>
            <person name="Schierwater B."/>
            <person name="Dellaporta S.L."/>
            <person name="Rokhsar D.S."/>
        </authorList>
    </citation>
    <scope>NUCLEOTIDE SEQUENCE [LARGE SCALE GENOMIC DNA]</scope>
    <source>
        <strain evidence="1 2">Grell-BS-1999</strain>
    </source>
</reference>
<dbReference type="HOGENOM" id="CLU_254689_0_0_1"/>
<accession>B3SCW1</accession>
<dbReference type="PANTHER" id="PTHR22845">
    <property type="entry name" value="APOPTOTIC PROTEASE-ACTIVATING FACTOR 1"/>
    <property type="match status" value="1"/>
</dbReference>
<sequence length="1395" mass="160031">MSASEDEMNQSCSSAKAFYLGSKHERLLKNFMISCINKFIAKITLYSAIAKGDKDIPVTNFQRLINDLVKPIVSLLGSEIALPVNIGLSVISYTSYQIKRKLAKDKARKITDALDTCHHSILLIVSLIVCDVCRMFQNQIIMITEADATSNKEVLTNAIVNRVLNYVSKNKLADDARCIVKAHETTFSEVLEVARIGITGLFEGESKKSSKVLKINYNGTDREITCGNLLKLLPVLIENQRITCHRKDFEKQYEKIWGNRKSSLLAEPCFSFIPSSKDSKVDSEEYSLETLHPADLKSNICESQLSKVVDIESLSSYSIYLLKMSLCDSKTGLIMDAVKDIRNLAEKIDRWQEFCNQVKDALDQLTQLPTKTEVELLINPIYAELKRHESKSRDMQLQIDAVHQDTKNLLRFNADLLALVKDINSRKARMPTKDPNTLEILQHVPHIGTTEHLIVRKDFQDRILEALTKIQYNSGHVLVYGIGGCGNINEDKLLQILNKLTYEISINIPNELRKSLPEFCNAIEGALYEKYGSTSEILFIFDDIWSENYIKYLKFTAKAIVISRLQTDFMKSMHNHVVKASENFTFNEAVHVLHSYQSSLNLKDFLESEYISKIIDYCKGLPLAIALIGGQRIETAEGWRNVLSKIQRSDAVSLPYYRFNLYETFAASIEELSATEKILLRKLAVFIKGNIPLRIIGSFWELSREDTARVLRNFHDRSLLMFSYERNSNKKRASQSVSNLILQLQSCQRVLKEKKSDISGLKDICSHLQRHCSYIHLEALDFIQFLLSASSSTSWLYGEALNIAKKRSNKRDYFYTIIRKNPESFGDRKFISEHISTCQIKILEVENLLDYSILEVPEFIDLNGCKAIPDSSITGTICNLESVKAASDSIIFLNYGFILGILHLNFGKKKSLNLVEGFSEVFQKIFGGSFINSVAISDTERLAAALVNSGLVNDILVFQFQGRTITRKNWIKCNTGTAYIEFLNSGTLTAYNEMAQVVYFFHLNNAELCPSKKVYDSRKVDYRVIEADFAFVNGVPVISKVKTDLQGNTLLEMKINRGMDKYSCKLRRKSISNLGTSYKQYFHNEMSAVLIEEIYKCTEENCTSLSNSHWHTYLTMRSFPSINIKKWTQNLVFTLDVTKCRTEFLFQKSEDNLVFAKWIPRKILYISIFHFETGDLLTSLTSDDNHIETRVYLDDNNLIFYCRQSDQKHYIKQYFFYNGEIIMNHSKWSNYRKDSSYISILTTKRPRVSFSDLIEINGTNKPSIKFEKEWNLFMNCEASKIGNGILFFTKKGENFVIYSHEEVLYVKGSLNFIRYFRINLCFVDNLWGSDYFIYVNNGKIYVHRTDTMDIVQVFQSPQLNTNSQIKSNNDQSILICRDFYPSYSILERVTSNSIA</sequence>
<dbReference type="InterPro" id="IPR027417">
    <property type="entry name" value="P-loop_NTPase"/>
</dbReference>
<gene>
    <name evidence="1" type="ORF">TRIADDRAFT_62115</name>
</gene>
<evidence type="ECO:0000313" key="2">
    <source>
        <dbReference type="Proteomes" id="UP000009022"/>
    </source>
</evidence>
<dbReference type="GeneID" id="6759315"/>
<dbReference type="OrthoDB" id="1357022at2759"/>
<organism evidence="1 2">
    <name type="scientific">Trichoplax adhaerens</name>
    <name type="common">Trichoplax reptans</name>
    <dbReference type="NCBI Taxonomy" id="10228"/>
    <lineage>
        <taxon>Eukaryota</taxon>
        <taxon>Metazoa</taxon>
        <taxon>Placozoa</taxon>
        <taxon>Uniplacotomia</taxon>
        <taxon>Trichoplacea</taxon>
        <taxon>Trichoplacidae</taxon>
        <taxon>Trichoplax</taxon>
    </lineage>
</organism>
<dbReference type="GO" id="GO:0006915">
    <property type="term" value="P:apoptotic process"/>
    <property type="evidence" value="ECO:0007669"/>
    <property type="project" value="UniProtKB-KW"/>
</dbReference>
<dbReference type="PANTHER" id="PTHR22845:SF5">
    <property type="entry name" value="APOPTOTIC PROTEASE-ACTIVATING FACTOR 1"/>
    <property type="match status" value="1"/>
</dbReference>
<dbReference type="CTD" id="6759315"/>
<proteinExistence type="predicted"/>